<evidence type="ECO:0000256" key="4">
    <source>
        <dbReference type="ARBA" id="ARBA00022958"/>
    </source>
</evidence>
<keyword evidence="5 6" id="KW-0342">GTP-binding</keyword>
<feature type="binding site" evidence="6">
    <location>
        <position position="251"/>
    </location>
    <ligand>
        <name>K(+)</name>
        <dbReference type="ChEBI" id="CHEBI:29103"/>
    </ligand>
</feature>
<dbReference type="PANTHER" id="PTHR42714">
    <property type="entry name" value="TRNA MODIFICATION GTPASE GTPBP3"/>
    <property type="match status" value="1"/>
</dbReference>
<dbReference type="Gene3D" id="3.30.1360.120">
    <property type="entry name" value="Probable tRNA modification gtpase trme, domain 1"/>
    <property type="match status" value="1"/>
</dbReference>
<dbReference type="EMBL" id="JAZHOG010000009">
    <property type="protein sequence ID" value="MEJ8568707.1"/>
    <property type="molecule type" value="Genomic_DNA"/>
</dbReference>
<dbReference type="InterPro" id="IPR027266">
    <property type="entry name" value="TrmE/GcvT-like"/>
</dbReference>
<feature type="binding site" evidence="6">
    <location>
        <position position="145"/>
    </location>
    <ligand>
        <name>(6S)-5-formyl-5,6,7,8-tetrahydrofolate</name>
        <dbReference type="ChEBI" id="CHEBI:57457"/>
    </ligand>
</feature>
<comment type="caution">
    <text evidence="10">The sequence shown here is derived from an EMBL/GenBank/DDBJ whole genome shotgun (WGS) entry which is preliminary data.</text>
</comment>
<dbReference type="InterPro" id="IPR027417">
    <property type="entry name" value="P-loop_NTPase"/>
</dbReference>
<dbReference type="NCBIfam" id="NF003661">
    <property type="entry name" value="PRK05291.1-3"/>
    <property type="match status" value="1"/>
</dbReference>
<dbReference type="RefSeq" id="WP_354696030.1">
    <property type="nucleotide sequence ID" value="NZ_JAZHOG010000009.1"/>
</dbReference>
<keyword evidence="6" id="KW-0460">Magnesium</keyword>
<dbReference type="Gene3D" id="3.40.50.300">
    <property type="entry name" value="P-loop containing nucleotide triphosphate hydrolases"/>
    <property type="match status" value="1"/>
</dbReference>
<evidence type="ECO:0000256" key="5">
    <source>
        <dbReference type="ARBA" id="ARBA00023134"/>
    </source>
</evidence>
<comment type="similarity">
    <text evidence="1 6 7">Belongs to the TRAFAC class TrmE-Era-EngA-EngB-Septin-like GTPase superfamily. TrmE GTPase family.</text>
</comment>
<comment type="subunit">
    <text evidence="6">Homodimer. Heterotetramer of two MnmE and two MnmG subunits.</text>
</comment>
<feature type="region of interest" description="Disordered" evidence="8">
    <location>
        <begin position="1"/>
        <end position="29"/>
    </location>
</feature>
<keyword evidence="3 6" id="KW-0547">Nucleotide-binding</keyword>
<dbReference type="GO" id="GO:0003924">
    <property type="term" value="F:GTPase activity"/>
    <property type="evidence" value="ECO:0007669"/>
    <property type="project" value="UniProtKB-UniRule"/>
</dbReference>
<protein>
    <recommendedName>
        <fullName evidence="6">tRNA modification GTPase MnmE</fullName>
        <ecNumber evidence="6">3.6.-.-</ecNumber>
    </recommendedName>
</protein>
<gene>
    <name evidence="6 10" type="primary">mnmE</name>
    <name evidence="6" type="synonym">trmE</name>
    <name evidence="10" type="ORF">V3330_13825</name>
</gene>
<dbReference type="InterPro" id="IPR006073">
    <property type="entry name" value="GTP-bd"/>
</dbReference>
<comment type="cofactor">
    <cofactor evidence="6">
        <name>K(+)</name>
        <dbReference type="ChEBI" id="CHEBI:29103"/>
    </cofactor>
    <text evidence="6">Binds 1 potassium ion per subunit.</text>
</comment>
<dbReference type="Pfam" id="PF12631">
    <property type="entry name" value="MnmE_helical"/>
    <property type="match status" value="1"/>
</dbReference>
<dbReference type="InterPro" id="IPR005225">
    <property type="entry name" value="Small_GTP-bd"/>
</dbReference>
<dbReference type="EC" id="3.6.-.-" evidence="6"/>
<organism evidence="10 11">
    <name type="scientific">Elongatibacter sediminis</name>
    <dbReference type="NCBI Taxonomy" id="3119006"/>
    <lineage>
        <taxon>Bacteria</taxon>
        <taxon>Pseudomonadati</taxon>
        <taxon>Pseudomonadota</taxon>
        <taxon>Gammaproteobacteria</taxon>
        <taxon>Chromatiales</taxon>
        <taxon>Wenzhouxiangellaceae</taxon>
        <taxon>Elongatibacter</taxon>
    </lineage>
</organism>
<keyword evidence="11" id="KW-1185">Reference proteome</keyword>
<feature type="binding site" evidence="6">
    <location>
        <begin position="270"/>
        <end position="276"/>
    </location>
    <ligand>
        <name>GTP</name>
        <dbReference type="ChEBI" id="CHEBI:37565"/>
    </ligand>
</feature>
<keyword evidence="2 6" id="KW-0819">tRNA processing</keyword>
<proteinExistence type="inferred from homology"/>
<comment type="subcellular location">
    <subcellularLocation>
        <location evidence="6">Cytoplasm</location>
    </subcellularLocation>
</comment>
<comment type="caution">
    <text evidence="6">Lacks conserved residue(s) required for the propagation of feature annotation.</text>
</comment>
<feature type="compositionally biased region" description="Polar residues" evidence="8">
    <location>
        <begin position="1"/>
        <end position="10"/>
    </location>
</feature>
<dbReference type="InterPro" id="IPR004520">
    <property type="entry name" value="GTPase_MnmE"/>
</dbReference>
<dbReference type="Gene3D" id="1.20.120.430">
    <property type="entry name" value="tRNA modification GTPase MnmE domain 2"/>
    <property type="match status" value="1"/>
</dbReference>
<keyword evidence="6" id="KW-0963">Cytoplasm</keyword>
<evidence type="ECO:0000313" key="11">
    <source>
        <dbReference type="Proteomes" id="UP001359886"/>
    </source>
</evidence>
<dbReference type="Pfam" id="PF10396">
    <property type="entry name" value="TrmE_N"/>
    <property type="match status" value="1"/>
</dbReference>
<keyword evidence="6" id="KW-0479">Metal-binding</keyword>
<evidence type="ECO:0000313" key="10">
    <source>
        <dbReference type="EMBL" id="MEJ8568707.1"/>
    </source>
</evidence>
<dbReference type="SUPFAM" id="SSF116878">
    <property type="entry name" value="TrmE connector domain"/>
    <property type="match status" value="1"/>
</dbReference>
<feature type="binding site" evidence="6">
    <location>
        <position position="49"/>
    </location>
    <ligand>
        <name>(6S)-5-formyl-5,6,7,8-tetrahydrofolate</name>
        <dbReference type="ChEBI" id="CHEBI:57457"/>
    </ligand>
</feature>
<feature type="binding site" evidence="6">
    <location>
        <position position="275"/>
    </location>
    <ligand>
        <name>K(+)</name>
        <dbReference type="ChEBI" id="CHEBI:29103"/>
    </ligand>
</feature>
<feature type="binding site" evidence="6">
    <location>
        <begin position="251"/>
        <end position="256"/>
    </location>
    <ligand>
        <name>GTP</name>
        <dbReference type="ChEBI" id="CHEBI:37565"/>
    </ligand>
</feature>
<sequence length="473" mass="49714">MSANGFNSPGQPGDQPARQPAAPSPEPADRETICAVATPPGMGGIGVVRVSGPATAAIARAVCGRLPAPRHAVYTSFADAGGTPIDTGLALYFPAPHSFTGEDVLELQGHGGPVVLAGMMRRLVELGARPARPGEFSERAYLNDKLDLVQAEAIADLVASGTEAAARAAQRSLSGVFSQRVDEVQERLTALRVFVEASIDFPDEEIDFLADSDVVERLEATAGAIHALLAEARQGRILRDGIELAIVGQPNAGKSSLLNALAGADRAIVTEIPGTTRDVLREWIDLDGIPVHLADTAGLRETGDRVEAEGVRRARAVLAGADLALLVVDLTEAPDPQLALLDEFPDLERARVVFNKSDRMTRDQTVPATAVPATVVSARTGAGLDSLKAAIRESVGAGEQTEGGFSARQRHVDALRRAERHVAQGRARLVDEGAAELLAEELRLAQQALGELTGEMMPDDLLGAIFASFCIGK</sequence>
<dbReference type="CDD" id="cd04164">
    <property type="entry name" value="trmE"/>
    <property type="match status" value="1"/>
</dbReference>
<dbReference type="GO" id="GO:0046872">
    <property type="term" value="F:metal ion binding"/>
    <property type="evidence" value="ECO:0007669"/>
    <property type="project" value="UniProtKB-KW"/>
</dbReference>
<feature type="binding site" evidence="6">
    <location>
        <position position="272"/>
    </location>
    <ligand>
        <name>K(+)</name>
        <dbReference type="ChEBI" id="CHEBI:29103"/>
    </ligand>
</feature>
<feature type="binding site" evidence="6">
    <location>
        <position position="106"/>
    </location>
    <ligand>
        <name>(6S)-5-formyl-5,6,7,8-tetrahydrofolate</name>
        <dbReference type="ChEBI" id="CHEBI:57457"/>
    </ligand>
</feature>
<feature type="binding site" evidence="6">
    <location>
        <position position="270"/>
    </location>
    <ligand>
        <name>K(+)</name>
        <dbReference type="ChEBI" id="CHEBI:29103"/>
    </ligand>
</feature>
<comment type="function">
    <text evidence="6">Exhibits a very high intrinsic GTPase hydrolysis rate. Involved in the addition of a carboxymethylaminomethyl (cmnm) group at the wobble position (U34) of certain tRNAs, forming tRNA-cmnm(5)s(2)U34.</text>
</comment>
<dbReference type="InterPro" id="IPR025867">
    <property type="entry name" value="MnmE_helical"/>
</dbReference>
<feature type="binding site" evidence="6">
    <location>
        <position position="276"/>
    </location>
    <ligand>
        <name>Mg(2+)</name>
        <dbReference type="ChEBI" id="CHEBI:18420"/>
    </ligand>
</feature>
<dbReference type="HAMAP" id="MF_00379">
    <property type="entry name" value="GTPase_MnmE"/>
    <property type="match status" value="1"/>
</dbReference>
<dbReference type="InterPro" id="IPR031168">
    <property type="entry name" value="G_TrmE"/>
</dbReference>
<dbReference type="CDD" id="cd14858">
    <property type="entry name" value="TrmE_N"/>
    <property type="match status" value="1"/>
</dbReference>
<dbReference type="Pfam" id="PF01926">
    <property type="entry name" value="MMR_HSR1"/>
    <property type="match status" value="1"/>
</dbReference>
<dbReference type="NCBIfam" id="TIGR00231">
    <property type="entry name" value="small_GTP"/>
    <property type="match status" value="1"/>
</dbReference>
<evidence type="ECO:0000259" key="9">
    <source>
        <dbReference type="PROSITE" id="PS51709"/>
    </source>
</evidence>
<evidence type="ECO:0000256" key="2">
    <source>
        <dbReference type="ARBA" id="ARBA00022694"/>
    </source>
</evidence>
<evidence type="ECO:0000256" key="6">
    <source>
        <dbReference type="HAMAP-Rule" id="MF_00379"/>
    </source>
</evidence>
<dbReference type="PROSITE" id="PS51709">
    <property type="entry name" value="G_TRME"/>
    <property type="match status" value="1"/>
</dbReference>
<dbReference type="GO" id="GO:0005829">
    <property type="term" value="C:cytosol"/>
    <property type="evidence" value="ECO:0007669"/>
    <property type="project" value="TreeGrafter"/>
</dbReference>
<feature type="binding site" evidence="6">
    <location>
        <begin position="377"/>
        <end position="379"/>
    </location>
    <ligand>
        <name>GTP</name>
        <dbReference type="ChEBI" id="CHEBI:37565"/>
    </ligand>
</feature>
<reference evidence="10 11" key="1">
    <citation type="submission" date="2024-02" db="EMBL/GenBank/DDBJ databases">
        <title>A novel Wenzhouxiangellaceae bacterium, isolated from coastal sediments.</title>
        <authorList>
            <person name="Du Z.-J."/>
            <person name="Ye Y.-Q."/>
            <person name="Zhang X.-Y."/>
        </authorList>
    </citation>
    <scope>NUCLEOTIDE SEQUENCE [LARGE SCALE GENOMIC DNA]</scope>
    <source>
        <strain evidence="10 11">CH-27</strain>
    </source>
</reference>
<dbReference type="PRINTS" id="PR00326">
    <property type="entry name" value="GTP1OBG"/>
</dbReference>
<feature type="binding site" evidence="6">
    <location>
        <position position="255"/>
    </location>
    <ligand>
        <name>Mg(2+)</name>
        <dbReference type="ChEBI" id="CHEBI:18420"/>
    </ligand>
</feature>
<dbReference type="AlphaFoldDB" id="A0AAW9R7X9"/>
<accession>A0AAW9R7X9</accession>
<dbReference type="NCBIfam" id="TIGR00450">
    <property type="entry name" value="mnmE_trmE_thdF"/>
    <property type="match status" value="1"/>
</dbReference>
<dbReference type="InterPro" id="IPR027368">
    <property type="entry name" value="MnmE_dom2"/>
</dbReference>
<evidence type="ECO:0000256" key="3">
    <source>
        <dbReference type="ARBA" id="ARBA00022741"/>
    </source>
</evidence>
<dbReference type="GO" id="GO:0030488">
    <property type="term" value="P:tRNA methylation"/>
    <property type="evidence" value="ECO:0007669"/>
    <property type="project" value="TreeGrafter"/>
</dbReference>
<evidence type="ECO:0000256" key="7">
    <source>
        <dbReference type="RuleBase" id="RU003313"/>
    </source>
</evidence>
<dbReference type="Proteomes" id="UP001359886">
    <property type="component" value="Unassembled WGS sequence"/>
</dbReference>
<keyword evidence="4 6" id="KW-0630">Potassium</keyword>
<dbReference type="PANTHER" id="PTHR42714:SF2">
    <property type="entry name" value="TRNA MODIFICATION GTPASE GTPBP3, MITOCHONDRIAL"/>
    <property type="match status" value="1"/>
</dbReference>
<feature type="domain" description="TrmE-type G" evidence="9">
    <location>
        <begin position="241"/>
        <end position="396"/>
    </location>
</feature>
<dbReference type="SUPFAM" id="SSF52540">
    <property type="entry name" value="P-loop containing nucleoside triphosphate hydrolases"/>
    <property type="match status" value="1"/>
</dbReference>
<keyword evidence="6 10" id="KW-0378">Hydrolase</keyword>
<evidence type="ECO:0000256" key="8">
    <source>
        <dbReference type="SAM" id="MobiDB-lite"/>
    </source>
</evidence>
<feature type="binding site" evidence="6">
    <location>
        <begin position="295"/>
        <end position="298"/>
    </location>
    <ligand>
        <name>GTP</name>
        <dbReference type="ChEBI" id="CHEBI:37565"/>
    </ligand>
</feature>
<dbReference type="GO" id="GO:0002098">
    <property type="term" value="P:tRNA wobble uridine modification"/>
    <property type="evidence" value="ECO:0007669"/>
    <property type="project" value="TreeGrafter"/>
</dbReference>
<feature type="binding site" evidence="6">
    <location>
        <position position="473"/>
    </location>
    <ligand>
        <name>(6S)-5-formyl-5,6,7,8-tetrahydrofolate</name>
        <dbReference type="ChEBI" id="CHEBI:57457"/>
    </ligand>
</feature>
<dbReference type="GO" id="GO:0005525">
    <property type="term" value="F:GTP binding"/>
    <property type="evidence" value="ECO:0007669"/>
    <property type="project" value="UniProtKB-UniRule"/>
</dbReference>
<name>A0AAW9R7X9_9GAMM</name>
<evidence type="ECO:0000256" key="1">
    <source>
        <dbReference type="ARBA" id="ARBA00011043"/>
    </source>
</evidence>
<dbReference type="InterPro" id="IPR018948">
    <property type="entry name" value="GTP-bd_TrmE_N"/>
</dbReference>